<reference evidence="1" key="1">
    <citation type="submission" date="2018-05" db="EMBL/GenBank/DDBJ databases">
        <authorList>
            <person name="Lanie J.A."/>
            <person name="Ng W.-L."/>
            <person name="Kazmierczak K.M."/>
            <person name="Andrzejewski T.M."/>
            <person name="Davidsen T.M."/>
            <person name="Wayne K.J."/>
            <person name="Tettelin H."/>
            <person name="Glass J.I."/>
            <person name="Rusch D."/>
            <person name="Podicherti R."/>
            <person name="Tsui H.-C.T."/>
            <person name="Winkler M.E."/>
        </authorList>
    </citation>
    <scope>NUCLEOTIDE SEQUENCE</scope>
</reference>
<feature type="non-terminal residue" evidence="1">
    <location>
        <position position="1"/>
    </location>
</feature>
<dbReference type="EMBL" id="UINC01000141">
    <property type="protein sequence ID" value="SUZ49877.1"/>
    <property type="molecule type" value="Genomic_DNA"/>
</dbReference>
<protein>
    <submittedName>
        <fullName evidence="1">Uncharacterized protein</fullName>
    </submittedName>
</protein>
<dbReference type="AlphaFoldDB" id="A0A381N5W0"/>
<gene>
    <name evidence="1" type="ORF">METZ01_LOCUS2731</name>
</gene>
<organism evidence="1">
    <name type="scientific">marine metagenome</name>
    <dbReference type="NCBI Taxonomy" id="408172"/>
    <lineage>
        <taxon>unclassified sequences</taxon>
        <taxon>metagenomes</taxon>
        <taxon>ecological metagenomes</taxon>
    </lineage>
</organism>
<name>A0A381N5W0_9ZZZZ</name>
<evidence type="ECO:0000313" key="1">
    <source>
        <dbReference type="EMBL" id="SUZ49877.1"/>
    </source>
</evidence>
<proteinExistence type="predicted"/>
<accession>A0A381N5W0</accession>
<sequence length="22" mass="2437">ESMVTDEVKLTLEIQFIAPGSE</sequence>